<sequence length="244" mass="26346">MTAETFQAWVAAGGAFLAGVLGLVKYFSYRSKRDRLASVGASFTATVEALASENETTRMAGAVLLRRFFRRKTEQGSAGTPYSAEAIEVIAGLLRESRSERLPETLQKVLADGLYYARDLSRADLQRCCLRRAYLGRKRGDKDVLDLSEADLFEADLSGASLRGVKAVETTFYRARLVETVLAEADLTKADFRAAVLTKADFGAALIGGARFSGAEDIPADVAALLDGELTAPAKAVVPEKRPR</sequence>
<keyword evidence="2" id="KW-1133">Transmembrane helix</keyword>
<evidence type="ECO:0000256" key="2">
    <source>
        <dbReference type="SAM" id="Phobius"/>
    </source>
</evidence>
<dbReference type="Pfam" id="PF00805">
    <property type="entry name" value="Pentapeptide"/>
    <property type="match status" value="1"/>
</dbReference>
<evidence type="ECO:0000313" key="4">
    <source>
        <dbReference type="Proteomes" id="UP000184428"/>
    </source>
</evidence>
<name>A0A1M7T7A5_9ACTN</name>
<evidence type="ECO:0000256" key="1">
    <source>
        <dbReference type="ARBA" id="ARBA00022737"/>
    </source>
</evidence>
<dbReference type="SUPFAM" id="SSF141571">
    <property type="entry name" value="Pentapeptide repeat-like"/>
    <property type="match status" value="1"/>
</dbReference>
<feature type="transmembrane region" description="Helical" evidence="2">
    <location>
        <begin position="6"/>
        <end position="27"/>
    </location>
</feature>
<dbReference type="RefSeq" id="WP_072915535.1">
    <property type="nucleotide sequence ID" value="NZ_FRDM01000005.1"/>
</dbReference>
<protein>
    <submittedName>
        <fullName evidence="3">Pentapeptide repeat-containing protein</fullName>
    </submittedName>
</protein>
<keyword evidence="1" id="KW-0677">Repeat</keyword>
<dbReference type="Gene3D" id="2.160.20.80">
    <property type="entry name" value="E3 ubiquitin-protein ligase SopA"/>
    <property type="match status" value="1"/>
</dbReference>
<dbReference type="InterPro" id="IPR001646">
    <property type="entry name" value="5peptide_repeat"/>
</dbReference>
<keyword evidence="2" id="KW-0812">Transmembrane</keyword>
<accession>A0A1M7T7A5</accession>
<gene>
    <name evidence="3" type="ORF">SAMN05660350_01412</name>
</gene>
<dbReference type="PANTHER" id="PTHR47485:SF1">
    <property type="entry name" value="THYLAKOID LUMENAL 17.4 KDA PROTEIN, CHLOROPLASTIC"/>
    <property type="match status" value="1"/>
</dbReference>
<reference evidence="3 4" key="1">
    <citation type="submission" date="2016-12" db="EMBL/GenBank/DDBJ databases">
        <authorList>
            <person name="Song W.-J."/>
            <person name="Kurnit D.M."/>
        </authorList>
    </citation>
    <scope>NUCLEOTIDE SEQUENCE [LARGE SCALE GENOMIC DNA]</scope>
    <source>
        <strain evidence="3 4">DSM 43162</strain>
    </source>
</reference>
<dbReference type="Proteomes" id="UP000184428">
    <property type="component" value="Unassembled WGS sequence"/>
</dbReference>
<dbReference type="AlphaFoldDB" id="A0A1M7T7A5"/>
<dbReference type="PANTHER" id="PTHR47485">
    <property type="entry name" value="THYLAKOID LUMENAL 17.4 KDA PROTEIN, CHLOROPLASTIC"/>
    <property type="match status" value="1"/>
</dbReference>
<keyword evidence="2" id="KW-0472">Membrane</keyword>
<proteinExistence type="predicted"/>
<organism evidence="3 4">
    <name type="scientific">Geodermatophilus obscurus</name>
    <dbReference type="NCBI Taxonomy" id="1861"/>
    <lineage>
        <taxon>Bacteria</taxon>
        <taxon>Bacillati</taxon>
        <taxon>Actinomycetota</taxon>
        <taxon>Actinomycetes</taxon>
        <taxon>Geodermatophilales</taxon>
        <taxon>Geodermatophilaceae</taxon>
        <taxon>Geodermatophilus</taxon>
    </lineage>
</organism>
<dbReference type="EMBL" id="FRDM01000005">
    <property type="protein sequence ID" value="SHN66605.1"/>
    <property type="molecule type" value="Genomic_DNA"/>
</dbReference>
<evidence type="ECO:0000313" key="3">
    <source>
        <dbReference type="EMBL" id="SHN66605.1"/>
    </source>
</evidence>